<dbReference type="EMBL" id="CADCUS010000075">
    <property type="protein sequence ID" value="CAA9384602.1"/>
    <property type="molecule type" value="Genomic_DNA"/>
</dbReference>
<proteinExistence type="predicted"/>
<evidence type="ECO:0000313" key="1">
    <source>
        <dbReference type="EMBL" id="CAA9384602.1"/>
    </source>
</evidence>
<sequence length="21" mass="1971">AAVCGSAAEEALRALAAALRG</sequence>
<organism evidence="1">
    <name type="scientific">uncultured Pseudonocardia sp</name>
    <dbReference type="NCBI Taxonomy" id="211455"/>
    <lineage>
        <taxon>Bacteria</taxon>
        <taxon>Bacillati</taxon>
        <taxon>Actinomycetota</taxon>
        <taxon>Actinomycetes</taxon>
        <taxon>Pseudonocardiales</taxon>
        <taxon>Pseudonocardiaceae</taxon>
        <taxon>Pseudonocardia</taxon>
        <taxon>environmental samples</taxon>
    </lineage>
</organism>
<reference evidence="1" key="1">
    <citation type="submission" date="2020-02" db="EMBL/GenBank/DDBJ databases">
        <authorList>
            <person name="Meier V. D."/>
        </authorList>
    </citation>
    <scope>NUCLEOTIDE SEQUENCE</scope>
    <source>
        <strain evidence="1">AVDCRST_MAG66</strain>
    </source>
</reference>
<dbReference type="AlphaFoldDB" id="A0A6J4NCV9"/>
<gene>
    <name evidence="1" type="ORF">AVDCRST_MAG66-532</name>
</gene>
<accession>A0A6J4NCV9</accession>
<protein>
    <submittedName>
        <fullName evidence="1">Uncharacterized protein</fullName>
    </submittedName>
</protein>
<name>A0A6J4NCV9_9PSEU</name>
<feature type="non-terminal residue" evidence="1">
    <location>
        <position position="1"/>
    </location>
</feature>